<reference evidence="4 5" key="1">
    <citation type="submission" date="2018-02" db="EMBL/GenBank/DDBJ databases">
        <title>Draft genome sequence of bacterial isolates from marine environment.</title>
        <authorList>
            <person name="Singh S.K."/>
            <person name="Hill R."/>
            <person name="Major S."/>
            <person name="Cai H."/>
            <person name="Li Y."/>
        </authorList>
    </citation>
    <scope>NUCLEOTIDE SEQUENCE [LARGE SCALE GENOMIC DNA]</scope>
    <source>
        <strain evidence="4 5">IMET F</strain>
    </source>
</reference>
<evidence type="ECO:0000256" key="2">
    <source>
        <dbReference type="SAM" id="SignalP"/>
    </source>
</evidence>
<dbReference type="AlphaFoldDB" id="A0A2S7I3Q8"/>
<evidence type="ECO:0000256" key="1">
    <source>
        <dbReference type="SAM" id="MobiDB-lite"/>
    </source>
</evidence>
<gene>
    <name evidence="4" type="ORF">C3729_09415</name>
</gene>
<proteinExistence type="predicted"/>
<dbReference type="InterPro" id="IPR046647">
    <property type="entry name" value="DUF6759"/>
</dbReference>
<feature type="chain" id="PRO_5015485386" description="DUF6759 domain-containing protein" evidence="2">
    <location>
        <begin position="20"/>
        <end position="191"/>
    </location>
</feature>
<evidence type="ECO:0000313" key="4">
    <source>
        <dbReference type="EMBL" id="PPZ91222.1"/>
    </source>
</evidence>
<keyword evidence="2" id="KW-0732">Signal</keyword>
<feature type="signal peptide" evidence="2">
    <location>
        <begin position="1"/>
        <end position="19"/>
    </location>
</feature>
<evidence type="ECO:0000259" key="3">
    <source>
        <dbReference type="Pfam" id="PF20545"/>
    </source>
</evidence>
<comment type="caution">
    <text evidence="4">The sequence shown here is derived from an EMBL/GenBank/DDBJ whole genome shotgun (WGS) entry which is preliminary data.</text>
</comment>
<evidence type="ECO:0000313" key="5">
    <source>
        <dbReference type="Proteomes" id="UP000238565"/>
    </source>
</evidence>
<feature type="compositionally biased region" description="Basic and acidic residues" evidence="1">
    <location>
        <begin position="78"/>
        <end position="96"/>
    </location>
</feature>
<accession>A0A2S7I3Q8</accession>
<dbReference type="EMBL" id="PTPZ01000005">
    <property type="protein sequence ID" value="PPZ91222.1"/>
    <property type="molecule type" value="Genomic_DNA"/>
</dbReference>
<dbReference type="Proteomes" id="UP000238565">
    <property type="component" value="Unassembled WGS sequence"/>
</dbReference>
<dbReference type="RefSeq" id="WP_104793902.1">
    <property type="nucleotide sequence ID" value="NZ_PTPZ01000005.1"/>
</dbReference>
<protein>
    <recommendedName>
        <fullName evidence="3">DUF6759 domain-containing protein</fullName>
    </recommendedName>
</protein>
<feature type="region of interest" description="Disordered" evidence="1">
    <location>
        <begin position="62"/>
        <end position="96"/>
    </location>
</feature>
<feature type="domain" description="DUF6759" evidence="3">
    <location>
        <begin position="95"/>
        <end position="185"/>
    </location>
</feature>
<organism evidence="4 5">
    <name type="scientific">Cloacibacterium normanense</name>
    <dbReference type="NCBI Taxonomy" id="237258"/>
    <lineage>
        <taxon>Bacteria</taxon>
        <taxon>Pseudomonadati</taxon>
        <taxon>Bacteroidota</taxon>
        <taxon>Flavobacteriia</taxon>
        <taxon>Flavobacteriales</taxon>
        <taxon>Weeksellaceae</taxon>
    </lineage>
</organism>
<dbReference type="Pfam" id="PF20545">
    <property type="entry name" value="DUF6759"/>
    <property type="match status" value="1"/>
</dbReference>
<name>A0A2S7I3Q8_9FLAO</name>
<sequence length="191" mass="21630">MKNKLLLLILLVFSTFSFSQTSQELDKAMLSKDPKVIADFIKKYPHNKNSAFLQRKLNSMTGSGNAAAKPSIQPLNTEKLEKQVEKSEAKGEPDAKAKRTAEVLTHLFNNDPNKKDAYVLIRNKSECNLIVKFEGKKFYNLDVPKMGENYILVQKGTYRITTMICNAQYASVKNITQDLEINLNAAKKVRK</sequence>